<name>A0A495QWN3_9ACTN</name>
<accession>A0A495QWN3</accession>
<dbReference type="Proteomes" id="UP000274601">
    <property type="component" value="Unassembled WGS sequence"/>
</dbReference>
<gene>
    <name evidence="1" type="ORF">BZB76_0002</name>
</gene>
<proteinExistence type="predicted"/>
<evidence type="ECO:0000313" key="2">
    <source>
        <dbReference type="Proteomes" id="UP000274601"/>
    </source>
</evidence>
<evidence type="ECO:0000313" key="1">
    <source>
        <dbReference type="EMBL" id="RKS78585.1"/>
    </source>
</evidence>
<reference evidence="1 2" key="1">
    <citation type="submission" date="2018-10" db="EMBL/GenBank/DDBJ databases">
        <title>Genomic Encyclopedia of Archaeal and Bacterial Type Strains, Phase II (KMG-II): from individual species to whole genera.</title>
        <authorList>
            <person name="Goeker M."/>
        </authorList>
    </citation>
    <scope>NUCLEOTIDE SEQUENCE [LARGE SCALE GENOMIC DNA]</scope>
    <source>
        <strain evidence="1 2">DSM 43383</strain>
    </source>
</reference>
<dbReference type="EMBL" id="RBWU01000001">
    <property type="protein sequence ID" value="RKS78585.1"/>
    <property type="molecule type" value="Genomic_DNA"/>
</dbReference>
<sequence>MPREPDRVGCRHPGCAGAIEAWAPLWLSLHADGTWSVYGVGDEAAEIICDEHGHNNLTTVLHKSLSAFLDELLPNGTWQGARPAPGDTPEL</sequence>
<organism evidence="1 2">
    <name type="scientific">Actinomadura pelletieri DSM 43383</name>
    <dbReference type="NCBI Taxonomy" id="1120940"/>
    <lineage>
        <taxon>Bacteria</taxon>
        <taxon>Bacillati</taxon>
        <taxon>Actinomycetota</taxon>
        <taxon>Actinomycetes</taxon>
        <taxon>Streptosporangiales</taxon>
        <taxon>Thermomonosporaceae</taxon>
        <taxon>Actinomadura</taxon>
    </lineage>
</organism>
<keyword evidence="2" id="KW-1185">Reference proteome</keyword>
<dbReference type="AlphaFoldDB" id="A0A495QWN3"/>
<dbReference type="RefSeq" id="WP_147339710.1">
    <property type="nucleotide sequence ID" value="NZ_RBWU01000001.1"/>
</dbReference>
<dbReference type="OrthoDB" id="3477491at2"/>
<comment type="caution">
    <text evidence="1">The sequence shown here is derived from an EMBL/GenBank/DDBJ whole genome shotgun (WGS) entry which is preliminary data.</text>
</comment>
<protein>
    <submittedName>
        <fullName evidence="1">Uncharacterized protein</fullName>
    </submittedName>
</protein>